<feature type="transmembrane region" description="Helical" evidence="12">
    <location>
        <begin position="12"/>
        <end position="36"/>
    </location>
</feature>
<evidence type="ECO:0000256" key="10">
    <source>
        <dbReference type="ARBA" id="ARBA00023136"/>
    </source>
</evidence>
<evidence type="ECO:0000256" key="6">
    <source>
        <dbReference type="ARBA" id="ARBA00022683"/>
    </source>
</evidence>
<dbReference type="GO" id="GO:0090563">
    <property type="term" value="F:protein-phosphocysteine-sugar phosphotransferase activity"/>
    <property type="evidence" value="ECO:0007669"/>
    <property type="project" value="TreeGrafter"/>
</dbReference>
<dbReference type="Pfam" id="PF00367">
    <property type="entry name" value="PTS_EIIB"/>
    <property type="match status" value="1"/>
</dbReference>
<dbReference type="NCBIfam" id="TIGR00826">
    <property type="entry name" value="EIIB_glc"/>
    <property type="match status" value="1"/>
</dbReference>
<keyword evidence="6" id="KW-0598">Phosphotransferase system</keyword>
<feature type="transmembrane region" description="Helical" evidence="12">
    <location>
        <begin position="91"/>
        <end position="110"/>
    </location>
</feature>
<evidence type="ECO:0000256" key="1">
    <source>
        <dbReference type="ARBA" id="ARBA00004651"/>
    </source>
</evidence>
<keyword evidence="5" id="KW-0808">Transferase</keyword>
<dbReference type="InterPro" id="IPR036878">
    <property type="entry name" value="Glu_permease_IIB"/>
</dbReference>
<dbReference type="GeneID" id="62763016"/>
<keyword evidence="8" id="KW-0418">Kinase</keyword>
<evidence type="ECO:0000256" key="4">
    <source>
        <dbReference type="ARBA" id="ARBA00022597"/>
    </source>
</evidence>
<dbReference type="Pfam" id="PF02378">
    <property type="entry name" value="PTS_EIIC"/>
    <property type="match status" value="1"/>
</dbReference>
<dbReference type="PANTHER" id="PTHR30009">
    <property type="entry name" value="CYTOCHROME C-TYPE SYNTHESIS PROTEIN AND PTS TRANSMEMBRANE COMPONENT"/>
    <property type="match status" value="1"/>
</dbReference>
<dbReference type="InterPro" id="IPR001996">
    <property type="entry name" value="PTS_IIB_1"/>
</dbReference>
<dbReference type="GO" id="GO:0009401">
    <property type="term" value="P:phosphoenolpyruvate-dependent sugar phosphotransferase system"/>
    <property type="evidence" value="ECO:0007669"/>
    <property type="project" value="UniProtKB-KW"/>
</dbReference>
<organism evidence="15 16">
    <name type="scientific">Fusobacterium mortiferum</name>
    <dbReference type="NCBI Taxonomy" id="850"/>
    <lineage>
        <taxon>Bacteria</taxon>
        <taxon>Fusobacteriati</taxon>
        <taxon>Fusobacteriota</taxon>
        <taxon>Fusobacteriia</taxon>
        <taxon>Fusobacteriales</taxon>
        <taxon>Fusobacteriaceae</taxon>
        <taxon>Fusobacterium</taxon>
    </lineage>
</organism>
<dbReference type="RefSeq" id="WP_005883955.1">
    <property type="nucleotide sequence ID" value="NZ_CABMMQ010000001.1"/>
</dbReference>
<feature type="transmembrane region" description="Helical" evidence="12">
    <location>
        <begin position="342"/>
        <end position="366"/>
    </location>
</feature>
<sequence length="531" mass="59182">MKEKVLKNLQTFAKGIFVPVLILPIVGILFAFASIFTNSRVYNLIPFLNNGVFINFGKILGQSLIPIIGTYLGILFTVGIAIGMAKKEKHYAALVAMLSYFVFIHSMNVYMGIQNLILPLSELRGSGHTIMMGIQIIDMGIFLGIALGLIVAYVHNKFIDVELKGALQIYGGSRLVFIVLSFTMILLAIISTHIWPIVQHGINTLSIFIESTGVFGIFTYGFLDRILIPTGLHHLIYPTFLYTNFGGSEMVEVIQNGEKVSVLFEGARNIYNAQLSNIDSVTRLTKSVVWDARGITKIFGLWGAVFAMYQTAKPENKIKTKAILLSAMGASIIAGVTEPIEFSFLFTAPILFVAHAVIAGLGMVVFSILDIRTIIPNGVIDFLLMNIPVGIDRTSWPMVFVIGIGQAVVYYFVFRFLITKLNLKTPGREDEKEVKLYSKADYKEKKEKEAKTENIAVTIVEGLGGKENIVKIENCYTRLRVTLKSTNNINEEILNRTEPNKIIKIDNENLQVVYGIKVRSIRNKIDDYLNN</sequence>
<dbReference type="PROSITE" id="PS51103">
    <property type="entry name" value="PTS_EIIC_TYPE_1"/>
    <property type="match status" value="1"/>
</dbReference>
<feature type="transmembrane region" description="Helical" evidence="12">
    <location>
        <begin position="373"/>
        <end position="391"/>
    </location>
</feature>
<dbReference type="AlphaFoldDB" id="A0A414PT93"/>
<evidence type="ECO:0000256" key="12">
    <source>
        <dbReference type="SAM" id="Phobius"/>
    </source>
</evidence>
<accession>A0A414PT93</accession>
<evidence type="ECO:0000259" key="14">
    <source>
        <dbReference type="PROSITE" id="PS51103"/>
    </source>
</evidence>
<evidence type="ECO:0000256" key="7">
    <source>
        <dbReference type="ARBA" id="ARBA00022692"/>
    </source>
</evidence>
<feature type="active site" description="Phosphocysteine intermediate; for EIIB activity" evidence="11">
    <location>
        <position position="475"/>
    </location>
</feature>
<name>A0A414PT93_FUSMR</name>
<evidence type="ECO:0000256" key="9">
    <source>
        <dbReference type="ARBA" id="ARBA00022989"/>
    </source>
</evidence>
<evidence type="ECO:0000256" key="5">
    <source>
        <dbReference type="ARBA" id="ARBA00022679"/>
    </source>
</evidence>
<keyword evidence="7 12" id="KW-0812">Transmembrane</keyword>
<keyword evidence="9 12" id="KW-1133">Transmembrane helix</keyword>
<dbReference type="Gene3D" id="3.30.1360.60">
    <property type="entry name" value="Glucose permease domain IIB"/>
    <property type="match status" value="1"/>
</dbReference>
<evidence type="ECO:0000259" key="13">
    <source>
        <dbReference type="PROSITE" id="PS51098"/>
    </source>
</evidence>
<keyword evidence="4 15" id="KW-0762">Sugar transport</keyword>
<dbReference type="InterPro" id="IPR013013">
    <property type="entry name" value="PTS_EIIC_1"/>
</dbReference>
<dbReference type="GO" id="GO:0008982">
    <property type="term" value="F:protein-N(PI)-phosphohistidine-sugar phosphotransferase activity"/>
    <property type="evidence" value="ECO:0007669"/>
    <property type="project" value="InterPro"/>
</dbReference>
<evidence type="ECO:0000256" key="3">
    <source>
        <dbReference type="ARBA" id="ARBA00022475"/>
    </source>
</evidence>
<proteinExistence type="predicted"/>
<evidence type="ECO:0000256" key="8">
    <source>
        <dbReference type="ARBA" id="ARBA00022777"/>
    </source>
</evidence>
<dbReference type="Proteomes" id="UP000284676">
    <property type="component" value="Unassembled WGS sequence"/>
</dbReference>
<feature type="domain" description="PTS EIIB type-1" evidence="13">
    <location>
        <begin position="453"/>
        <end position="531"/>
    </location>
</feature>
<keyword evidence="10 12" id="KW-0472">Membrane</keyword>
<keyword evidence="2" id="KW-0813">Transport</keyword>
<dbReference type="GO" id="GO:0016301">
    <property type="term" value="F:kinase activity"/>
    <property type="evidence" value="ECO:0007669"/>
    <property type="project" value="UniProtKB-KW"/>
</dbReference>
<evidence type="ECO:0000256" key="2">
    <source>
        <dbReference type="ARBA" id="ARBA00022448"/>
    </source>
</evidence>
<dbReference type="InterPro" id="IPR003352">
    <property type="entry name" value="PTS_EIIC"/>
</dbReference>
<dbReference type="GO" id="GO:0005886">
    <property type="term" value="C:plasma membrane"/>
    <property type="evidence" value="ECO:0007669"/>
    <property type="project" value="UniProtKB-SubCell"/>
</dbReference>
<feature type="transmembrane region" description="Helical" evidence="12">
    <location>
        <begin position="318"/>
        <end position="336"/>
    </location>
</feature>
<evidence type="ECO:0000313" key="16">
    <source>
        <dbReference type="Proteomes" id="UP000284676"/>
    </source>
</evidence>
<gene>
    <name evidence="15" type="ORF">DW663_07805</name>
</gene>
<protein>
    <submittedName>
        <fullName evidence="15">PTS glucose transporter subunit IIBC</fullName>
    </submittedName>
</protein>
<dbReference type="SUPFAM" id="SSF55604">
    <property type="entry name" value="Glucose permease domain IIB"/>
    <property type="match status" value="1"/>
</dbReference>
<feature type="transmembrane region" description="Helical" evidence="12">
    <location>
        <begin position="175"/>
        <end position="198"/>
    </location>
</feature>
<evidence type="ECO:0000256" key="11">
    <source>
        <dbReference type="PROSITE-ProRule" id="PRU00421"/>
    </source>
</evidence>
<keyword evidence="3" id="KW-1003">Cell membrane</keyword>
<comment type="caution">
    <text evidence="15">The sequence shown here is derived from an EMBL/GenBank/DDBJ whole genome shotgun (WGS) entry which is preliminary data.</text>
</comment>
<reference evidence="15 16" key="1">
    <citation type="submission" date="2018-08" db="EMBL/GenBank/DDBJ databases">
        <title>A genome reference for cultivated species of the human gut microbiota.</title>
        <authorList>
            <person name="Zou Y."/>
            <person name="Xue W."/>
            <person name="Luo G."/>
        </authorList>
    </citation>
    <scope>NUCLEOTIDE SEQUENCE [LARGE SCALE GENOMIC DNA]</scope>
    <source>
        <strain evidence="15 16">AM25-1</strain>
    </source>
</reference>
<feature type="transmembrane region" description="Helical" evidence="12">
    <location>
        <begin position="64"/>
        <end position="84"/>
    </location>
</feature>
<feature type="transmembrane region" description="Helical" evidence="12">
    <location>
        <begin position="397"/>
        <end position="418"/>
    </location>
</feature>
<dbReference type="PANTHER" id="PTHR30009:SF24">
    <property type="entry name" value="PTS SYSTEM, IIBC COMPONENT"/>
    <property type="match status" value="1"/>
</dbReference>
<comment type="subcellular location">
    <subcellularLocation>
        <location evidence="1">Cell membrane</location>
        <topology evidence="1">Multi-pass membrane protein</topology>
    </subcellularLocation>
</comment>
<dbReference type="InterPro" id="IPR018113">
    <property type="entry name" value="PTrfase_EIIB_Cys"/>
</dbReference>
<dbReference type="EMBL" id="QRHL01000012">
    <property type="protein sequence ID" value="RHF71784.1"/>
    <property type="molecule type" value="Genomic_DNA"/>
</dbReference>
<feature type="transmembrane region" description="Helical" evidence="12">
    <location>
        <begin position="204"/>
        <end position="223"/>
    </location>
</feature>
<feature type="transmembrane region" description="Helical" evidence="12">
    <location>
        <begin position="130"/>
        <end position="154"/>
    </location>
</feature>
<evidence type="ECO:0000313" key="15">
    <source>
        <dbReference type="EMBL" id="RHF71784.1"/>
    </source>
</evidence>
<feature type="domain" description="PTS EIIC type-1" evidence="14">
    <location>
        <begin position="3"/>
        <end position="430"/>
    </location>
</feature>
<dbReference type="PROSITE" id="PS51098">
    <property type="entry name" value="PTS_EIIB_TYPE_1"/>
    <property type="match status" value="1"/>
</dbReference>
<dbReference type="InterPro" id="IPR050429">
    <property type="entry name" value="PTS_Glucose_EIICBA"/>
</dbReference>